<accession>A0A9X1FVV9</accession>
<feature type="domain" description="N-acetyltransferase" evidence="3">
    <location>
        <begin position="109"/>
        <end position="243"/>
    </location>
</feature>
<dbReference type="EC" id="2.3.1.-" evidence="4"/>
<dbReference type="GO" id="GO:0016747">
    <property type="term" value="F:acyltransferase activity, transferring groups other than amino-acyl groups"/>
    <property type="evidence" value="ECO:0007669"/>
    <property type="project" value="InterPro"/>
</dbReference>
<keyword evidence="2 4" id="KW-0012">Acyltransferase</keyword>
<reference evidence="4" key="1">
    <citation type="submission" date="2021-07" db="EMBL/GenBank/DDBJ databases">
        <title>Roseobacter insulae sp. nov., isolated from a tidal flat.</title>
        <authorList>
            <person name="Park S."/>
            <person name="Yoon J.-H."/>
        </authorList>
    </citation>
    <scope>NUCLEOTIDE SEQUENCE</scope>
    <source>
        <strain evidence="4">YSTF-M11</strain>
    </source>
</reference>
<dbReference type="AlphaFoldDB" id="A0A9X1FVV9"/>
<evidence type="ECO:0000256" key="1">
    <source>
        <dbReference type="ARBA" id="ARBA00022679"/>
    </source>
</evidence>
<gene>
    <name evidence="4" type="ORF">KX928_14640</name>
</gene>
<keyword evidence="5" id="KW-1185">Reference proteome</keyword>
<dbReference type="InterPro" id="IPR050680">
    <property type="entry name" value="YpeA/RimI_acetyltransf"/>
</dbReference>
<dbReference type="Pfam" id="PF08445">
    <property type="entry name" value="FR47"/>
    <property type="match status" value="1"/>
</dbReference>
<proteinExistence type="predicted"/>
<name>A0A9X1FVV9_9RHOB</name>
<evidence type="ECO:0000313" key="4">
    <source>
        <dbReference type="EMBL" id="MBW4709025.1"/>
    </source>
</evidence>
<evidence type="ECO:0000259" key="3">
    <source>
        <dbReference type="PROSITE" id="PS51186"/>
    </source>
</evidence>
<dbReference type="Proteomes" id="UP001138661">
    <property type="component" value="Unassembled WGS sequence"/>
</dbReference>
<dbReference type="EMBL" id="JAHXDN010000004">
    <property type="protein sequence ID" value="MBW4709025.1"/>
    <property type="molecule type" value="Genomic_DNA"/>
</dbReference>
<dbReference type="InterPro" id="IPR000182">
    <property type="entry name" value="GNAT_dom"/>
</dbReference>
<dbReference type="RefSeq" id="WP_219504101.1">
    <property type="nucleotide sequence ID" value="NZ_JAHXDN010000004.1"/>
</dbReference>
<dbReference type="PANTHER" id="PTHR43420">
    <property type="entry name" value="ACETYLTRANSFERASE"/>
    <property type="match status" value="1"/>
</dbReference>
<dbReference type="CDD" id="cd04301">
    <property type="entry name" value="NAT_SF"/>
    <property type="match status" value="1"/>
</dbReference>
<comment type="caution">
    <text evidence="4">The sequence shown here is derived from an EMBL/GenBank/DDBJ whole genome shotgun (WGS) entry which is preliminary data.</text>
</comment>
<sequence length="247" mass="26539">MDAAFIRLSHKPEPLDRPVWAALKTRHTGFAETDGPACAYSEDVAPFGAVDPTAPETQSCLERLTRRRMNGIVFMQSDVVQVPAGLACTREAAGVQMILAQPVAAGEAGMISRLTPGDVAEMLGLVARAEPGPFAARTHLLGAYWGIRRGGRLVAMAGERLRLPGYCEISAVCVHPAYQGQGFARRLVMHVARGIVARGETPILHTYADNHAAIALYHHLGFRVSRQMHIVTLVHADARATAPLPPG</sequence>
<keyword evidence="1 4" id="KW-0808">Transferase</keyword>
<dbReference type="PANTHER" id="PTHR43420:SF3">
    <property type="entry name" value="N-ACETYLTRANSFERASE DOMAIN-CONTAINING PROTEIN"/>
    <property type="match status" value="1"/>
</dbReference>
<organism evidence="4 5">
    <name type="scientific">Roseobacter insulae</name>
    <dbReference type="NCBI Taxonomy" id="2859783"/>
    <lineage>
        <taxon>Bacteria</taxon>
        <taxon>Pseudomonadati</taxon>
        <taxon>Pseudomonadota</taxon>
        <taxon>Alphaproteobacteria</taxon>
        <taxon>Rhodobacterales</taxon>
        <taxon>Roseobacteraceae</taxon>
        <taxon>Roseobacter</taxon>
    </lineage>
</organism>
<evidence type="ECO:0000313" key="5">
    <source>
        <dbReference type="Proteomes" id="UP001138661"/>
    </source>
</evidence>
<protein>
    <submittedName>
        <fullName evidence="4">GNAT family N-acetyltransferase</fullName>
        <ecNumber evidence="4">2.3.1.-</ecNumber>
    </submittedName>
</protein>
<dbReference type="InterPro" id="IPR013653">
    <property type="entry name" value="GCN5-like_dom"/>
</dbReference>
<dbReference type="PROSITE" id="PS51186">
    <property type="entry name" value="GNAT"/>
    <property type="match status" value="1"/>
</dbReference>
<evidence type="ECO:0000256" key="2">
    <source>
        <dbReference type="ARBA" id="ARBA00023315"/>
    </source>
</evidence>